<feature type="region of interest" description="Disordered" evidence="2">
    <location>
        <begin position="105"/>
        <end position="124"/>
    </location>
</feature>
<name>A0AAV6VZV4_9ARAC</name>
<feature type="compositionally biased region" description="Polar residues" evidence="2">
    <location>
        <begin position="1"/>
        <end position="21"/>
    </location>
</feature>
<dbReference type="AlphaFoldDB" id="A0AAV6VZV4"/>
<evidence type="ECO:0000256" key="1">
    <source>
        <dbReference type="SAM" id="Coils"/>
    </source>
</evidence>
<feature type="coiled-coil region" evidence="1">
    <location>
        <begin position="126"/>
        <end position="153"/>
    </location>
</feature>
<dbReference type="Proteomes" id="UP000827092">
    <property type="component" value="Unassembled WGS sequence"/>
</dbReference>
<evidence type="ECO:0000313" key="3">
    <source>
        <dbReference type="EMBL" id="KAG8201563.1"/>
    </source>
</evidence>
<proteinExistence type="predicted"/>
<accession>A0AAV6VZV4</accession>
<reference evidence="3 4" key="1">
    <citation type="journal article" date="2022" name="Nat. Ecol. Evol.">
        <title>A masculinizing supergene underlies an exaggerated male reproductive morph in a spider.</title>
        <authorList>
            <person name="Hendrickx F."/>
            <person name="De Corte Z."/>
            <person name="Sonet G."/>
            <person name="Van Belleghem S.M."/>
            <person name="Kostlbacher S."/>
            <person name="Vangestel C."/>
        </authorList>
    </citation>
    <scope>NUCLEOTIDE SEQUENCE [LARGE SCALE GENOMIC DNA]</scope>
    <source>
        <strain evidence="3">W744_W776</strain>
    </source>
</reference>
<organism evidence="3 4">
    <name type="scientific">Oedothorax gibbosus</name>
    <dbReference type="NCBI Taxonomy" id="931172"/>
    <lineage>
        <taxon>Eukaryota</taxon>
        <taxon>Metazoa</taxon>
        <taxon>Ecdysozoa</taxon>
        <taxon>Arthropoda</taxon>
        <taxon>Chelicerata</taxon>
        <taxon>Arachnida</taxon>
        <taxon>Araneae</taxon>
        <taxon>Araneomorphae</taxon>
        <taxon>Entelegynae</taxon>
        <taxon>Araneoidea</taxon>
        <taxon>Linyphiidae</taxon>
        <taxon>Erigoninae</taxon>
        <taxon>Oedothorax</taxon>
    </lineage>
</organism>
<feature type="region of interest" description="Disordered" evidence="2">
    <location>
        <begin position="1"/>
        <end position="27"/>
    </location>
</feature>
<dbReference type="EMBL" id="JAFNEN010000004">
    <property type="protein sequence ID" value="KAG8201563.1"/>
    <property type="molecule type" value="Genomic_DNA"/>
</dbReference>
<evidence type="ECO:0000313" key="4">
    <source>
        <dbReference type="Proteomes" id="UP000827092"/>
    </source>
</evidence>
<gene>
    <name evidence="3" type="ORF">JTE90_011236</name>
</gene>
<keyword evidence="4" id="KW-1185">Reference proteome</keyword>
<evidence type="ECO:0000256" key="2">
    <source>
        <dbReference type="SAM" id="MobiDB-lite"/>
    </source>
</evidence>
<feature type="compositionally biased region" description="Basic residues" evidence="2">
    <location>
        <begin position="111"/>
        <end position="121"/>
    </location>
</feature>
<comment type="caution">
    <text evidence="3">The sequence shown here is derived from an EMBL/GenBank/DDBJ whole genome shotgun (WGS) entry which is preliminary data.</text>
</comment>
<keyword evidence="1" id="KW-0175">Coiled coil</keyword>
<sequence length="156" mass="17989">MNRRSSNSKVDNQSSFPVANSSEKENVLTVAKIQPSRRVEQLLNDVRISACKTITNVKSSFEDMSQKLRGPMKKTRSFSKRQQYKGLCETVTPVKLYTPFTFVTPSPPQSNRKRVSPRRCSFKSPTNQFKKDVQDLNQQLQELEKVEKALCTRKMR</sequence>
<protein>
    <submittedName>
        <fullName evidence="3">Uncharacterized protein</fullName>
    </submittedName>
</protein>